<dbReference type="GO" id="GO:0003735">
    <property type="term" value="F:structural constituent of ribosome"/>
    <property type="evidence" value="ECO:0007669"/>
    <property type="project" value="InterPro"/>
</dbReference>
<reference evidence="8 9" key="1">
    <citation type="journal article" date="2024" name="Science">
        <title>Giant polyketide synthase enzymes in the biosynthesis of giant marine polyether toxins.</title>
        <authorList>
            <person name="Fallon T.R."/>
            <person name="Shende V.V."/>
            <person name="Wierzbicki I.H."/>
            <person name="Pendleton A.L."/>
            <person name="Watervoot N.F."/>
            <person name="Auber R.P."/>
            <person name="Gonzalez D.J."/>
            <person name="Wisecaver J.H."/>
            <person name="Moore B.S."/>
        </authorList>
    </citation>
    <scope>NUCLEOTIDE SEQUENCE [LARGE SCALE GENOMIC DNA]</scope>
    <source>
        <strain evidence="8 9">12B1</strain>
    </source>
</reference>
<dbReference type="Proteomes" id="UP001515480">
    <property type="component" value="Unassembled WGS sequence"/>
</dbReference>
<dbReference type="SUPFAM" id="SSF46561">
    <property type="entry name" value="Ribosomal protein L29 (L29p)"/>
    <property type="match status" value="1"/>
</dbReference>
<dbReference type="InterPro" id="IPR010729">
    <property type="entry name" value="Ribosomal_uL29_mit"/>
</dbReference>
<protein>
    <recommendedName>
        <fullName evidence="6">Large ribosomal subunit protein uL29m</fullName>
    </recommendedName>
</protein>
<evidence type="ECO:0000313" key="8">
    <source>
        <dbReference type="EMBL" id="KAL1514879.1"/>
    </source>
</evidence>
<comment type="subcellular location">
    <subcellularLocation>
        <location evidence="1">Mitochondrion</location>
    </subcellularLocation>
</comment>
<evidence type="ECO:0000256" key="6">
    <source>
        <dbReference type="ARBA" id="ARBA00035289"/>
    </source>
</evidence>
<dbReference type="InterPro" id="IPR036049">
    <property type="entry name" value="Ribosomal_uL29_sf"/>
</dbReference>
<organism evidence="8 9">
    <name type="scientific">Prymnesium parvum</name>
    <name type="common">Toxic golden alga</name>
    <dbReference type="NCBI Taxonomy" id="97485"/>
    <lineage>
        <taxon>Eukaryota</taxon>
        <taxon>Haptista</taxon>
        <taxon>Haptophyta</taxon>
        <taxon>Prymnesiophyceae</taxon>
        <taxon>Prymnesiales</taxon>
        <taxon>Prymnesiaceae</taxon>
        <taxon>Prymnesium</taxon>
    </lineage>
</organism>
<dbReference type="GO" id="GO:0005762">
    <property type="term" value="C:mitochondrial large ribosomal subunit"/>
    <property type="evidence" value="ECO:0007669"/>
    <property type="project" value="TreeGrafter"/>
</dbReference>
<dbReference type="Pfam" id="PF06984">
    <property type="entry name" value="MRP-L47"/>
    <property type="match status" value="1"/>
</dbReference>
<dbReference type="GO" id="GO:0032543">
    <property type="term" value="P:mitochondrial translation"/>
    <property type="evidence" value="ECO:0007669"/>
    <property type="project" value="TreeGrafter"/>
</dbReference>
<evidence type="ECO:0000256" key="4">
    <source>
        <dbReference type="ARBA" id="ARBA00023128"/>
    </source>
</evidence>
<accession>A0AB34J661</accession>
<sequence>MLRLGWTRAAPRLSPCVQCVRQRLLHATTPSLVEKRPLKPLEGLEPAQYTLGYKPSHLALLEFVDPYENGPQEHEPGRQWKVEEIRLKSNSDLQKLWIVLLKERNMLHTTRHLHRKRKTKMPFPERVKMVRKSMGLIKRVLKERSKYELQRQKLIRHFQHNTPKFNVPNLEAIGEGDEPEKELAPT</sequence>
<comment type="caution">
    <text evidence="8">The sequence shown here is derived from an EMBL/GenBank/DDBJ whole genome shotgun (WGS) entry which is preliminary data.</text>
</comment>
<dbReference type="Gene3D" id="6.10.330.20">
    <property type="match status" value="1"/>
</dbReference>
<gene>
    <name evidence="8" type="ORF">AB1Y20_003961</name>
</gene>
<keyword evidence="5" id="KW-0687">Ribonucleoprotein</keyword>
<name>A0AB34J661_PRYPA</name>
<dbReference type="EMBL" id="JBGBPQ010000012">
    <property type="protein sequence ID" value="KAL1514879.1"/>
    <property type="molecule type" value="Genomic_DNA"/>
</dbReference>
<evidence type="ECO:0000256" key="2">
    <source>
        <dbReference type="ARBA" id="ARBA00009254"/>
    </source>
</evidence>
<dbReference type="InterPro" id="IPR038340">
    <property type="entry name" value="MRP-L47_sf"/>
</dbReference>
<keyword evidence="4" id="KW-0496">Mitochondrion</keyword>
<evidence type="ECO:0000313" key="9">
    <source>
        <dbReference type="Proteomes" id="UP001515480"/>
    </source>
</evidence>
<proteinExistence type="inferred from homology"/>
<comment type="similarity">
    <text evidence="2">Belongs to the universal ribosomal protein uL29 family.</text>
</comment>
<evidence type="ECO:0000256" key="5">
    <source>
        <dbReference type="ARBA" id="ARBA00023274"/>
    </source>
</evidence>
<evidence type="ECO:0000256" key="3">
    <source>
        <dbReference type="ARBA" id="ARBA00022980"/>
    </source>
</evidence>
<evidence type="ECO:0000256" key="1">
    <source>
        <dbReference type="ARBA" id="ARBA00004173"/>
    </source>
</evidence>
<keyword evidence="3" id="KW-0689">Ribosomal protein</keyword>
<dbReference type="PANTHER" id="PTHR21183:SF18">
    <property type="entry name" value="LARGE RIBOSOMAL SUBUNIT PROTEIN UL29M"/>
    <property type="match status" value="1"/>
</dbReference>
<feature type="region of interest" description="Disordered" evidence="7">
    <location>
        <begin position="166"/>
        <end position="186"/>
    </location>
</feature>
<dbReference type="PANTHER" id="PTHR21183">
    <property type="entry name" value="RIBOSOMAL PROTEIN L47, MITOCHONDRIAL-RELATED"/>
    <property type="match status" value="1"/>
</dbReference>
<dbReference type="AlphaFoldDB" id="A0AB34J661"/>
<keyword evidence="9" id="KW-1185">Reference proteome</keyword>
<evidence type="ECO:0000256" key="7">
    <source>
        <dbReference type="SAM" id="MobiDB-lite"/>
    </source>
</evidence>